<dbReference type="Proteomes" id="UP000266441">
    <property type="component" value="Unassembled WGS sequence"/>
</dbReference>
<accession>A0A399CZM4</accession>
<evidence type="ECO:0000256" key="5">
    <source>
        <dbReference type="ARBA" id="ARBA00022692"/>
    </source>
</evidence>
<keyword evidence="8" id="KW-0732">Signal</keyword>
<feature type="signal peptide" evidence="8">
    <location>
        <begin position="1"/>
        <end position="24"/>
    </location>
</feature>
<protein>
    <submittedName>
        <fullName evidence="9">TolC family protein</fullName>
    </submittedName>
</protein>
<keyword evidence="3" id="KW-0813">Transport</keyword>
<dbReference type="PANTHER" id="PTHR30026">
    <property type="entry name" value="OUTER MEMBRANE PROTEIN TOLC"/>
    <property type="match status" value="1"/>
</dbReference>
<dbReference type="Pfam" id="PF02321">
    <property type="entry name" value="OEP"/>
    <property type="match status" value="1"/>
</dbReference>
<reference evidence="9 10" key="1">
    <citation type="journal article" date="2015" name="Int. J. Syst. Evol. Microbiol.">
        <title>Mariniphaga sediminis sp. nov., isolated from coastal sediment.</title>
        <authorList>
            <person name="Wang F.Q."/>
            <person name="Shen Q.Y."/>
            <person name="Chen G.J."/>
            <person name="Du Z.J."/>
        </authorList>
    </citation>
    <scope>NUCLEOTIDE SEQUENCE [LARGE SCALE GENOMIC DNA]</scope>
    <source>
        <strain evidence="9 10">SY21</strain>
    </source>
</reference>
<evidence type="ECO:0000256" key="3">
    <source>
        <dbReference type="ARBA" id="ARBA00022448"/>
    </source>
</evidence>
<evidence type="ECO:0000313" key="9">
    <source>
        <dbReference type="EMBL" id="RIH64676.1"/>
    </source>
</evidence>
<evidence type="ECO:0000256" key="4">
    <source>
        <dbReference type="ARBA" id="ARBA00022452"/>
    </source>
</evidence>
<dbReference type="GO" id="GO:0015562">
    <property type="term" value="F:efflux transmembrane transporter activity"/>
    <property type="evidence" value="ECO:0007669"/>
    <property type="project" value="InterPro"/>
</dbReference>
<evidence type="ECO:0000256" key="7">
    <source>
        <dbReference type="ARBA" id="ARBA00023237"/>
    </source>
</evidence>
<keyword evidence="4" id="KW-1134">Transmembrane beta strand</keyword>
<comment type="subcellular location">
    <subcellularLocation>
        <location evidence="1">Cell outer membrane</location>
    </subcellularLocation>
</comment>
<keyword evidence="6" id="KW-0472">Membrane</keyword>
<dbReference type="GO" id="GO:0009279">
    <property type="term" value="C:cell outer membrane"/>
    <property type="evidence" value="ECO:0007669"/>
    <property type="project" value="UniProtKB-SubCell"/>
</dbReference>
<dbReference type="Gene3D" id="1.20.1600.10">
    <property type="entry name" value="Outer membrane efflux proteins (OEP)"/>
    <property type="match status" value="1"/>
</dbReference>
<dbReference type="AlphaFoldDB" id="A0A399CZM4"/>
<dbReference type="InterPro" id="IPR051906">
    <property type="entry name" value="TolC-like"/>
</dbReference>
<dbReference type="EMBL" id="QWET01000009">
    <property type="protein sequence ID" value="RIH64676.1"/>
    <property type="molecule type" value="Genomic_DNA"/>
</dbReference>
<feature type="chain" id="PRO_5017441377" evidence="8">
    <location>
        <begin position="25"/>
        <end position="445"/>
    </location>
</feature>
<dbReference type="GO" id="GO:0015288">
    <property type="term" value="F:porin activity"/>
    <property type="evidence" value="ECO:0007669"/>
    <property type="project" value="TreeGrafter"/>
</dbReference>
<evidence type="ECO:0000256" key="1">
    <source>
        <dbReference type="ARBA" id="ARBA00004442"/>
    </source>
</evidence>
<keyword evidence="10" id="KW-1185">Reference proteome</keyword>
<dbReference type="PANTHER" id="PTHR30026:SF20">
    <property type="entry name" value="OUTER MEMBRANE PROTEIN TOLC"/>
    <property type="match status" value="1"/>
</dbReference>
<comment type="caution">
    <text evidence="9">The sequence shown here is derived from an EMBL/GenBank/DDBJ whole genome shotgun (WGS) entry which is preliminary data.</text>
</comment>
<sequence>MKTMKQKLKTACILFLSALSVATAQPRRLSLQEAVQVGLERNMEIQNAGLERQKSESWQKEQQSRLYPQVEAYSNFNYYFALPKLVVPGEIFGQEGDIPVEFGTKLDWGSGFRATQLLYNRSYYTSLKLARQKTDLEGLTMRQKQEETAYSISQVYYLCLATWQQTNHLSVTLESMEQLLKITGLQQQNGVIRKVDHEQVLVDQNNLRTEVEQLSRLYDQQIRLLKYLTGMDPDSEVVLTDSLAFSNEQADLYLPDWGNRTELKHLEKQMEVVGLSKSMNKQAYQPTLSGFAQYYYQGQRNQFDFFKGGSDKFFKVGFVGLSLSIPVFSGFEKQAKIKQNDITLMQLQNTRNNTLQFFRKEFADAKQQYEDSWQAVIRQRQNIGIAEENYRVNLQAYQEQTISLVELLRVQNSLTEAHLSYDNALLQWKNAELGLKKSRGEILNF</sequence>
<evidence type="ECO:0000256" key="2">
    <source>
        <dbReference type="ARBA" id="ARBA00007613"/>
    </source>
</evidence>
<dbReference type="InterPro" id="IPR003423">
    <property type="entry name" value="OMP_efflux"/>
</dbReference>
<organism evidence="9 10">
    <name type="scientific">Mariniphaga sediminis</name>
    <dbReference type="NCBI Taxonomy" id="1628158"/>
    <lineage>
        <taxon>Bacteria</taxon>
        <taxon>Pseudomonadati</taxon>
        <taxon>Bacteroidota</taxon>
        <taxon>Bacteroidia</taxon>
        <taxon>Marinilabiliales</taxon>
        <taxon>Prolixibacteraceae</taxon>
        <taxon>Mariniphaga</taxon>
    </lineage>
</organism>
<dbReference type="SUPFAM" id="SSF56954">
    <property type="entry name" value="Outer membrane efflux proteins (OEP)"/>
    <property type="match status" value="1"/>
</dbReference>
<evidence type="ECO:0000313" key="10">
    <source>
        <dbReference type="Proteomes" id="UP000266441"/>
    </source>
</evidence>
<name>A0A399CZM4_9BACT</name>
<dbReference type="GO" id="GO:1990281">
    <property type="term" value="C:efflux pump complex"/>
    <property type="evidence" value="ECO:0007669"/>
    <property type="project" value="TreeGrafter"/>
</dbReference>
<evidence type="ECO:0000256" key="6">
    <source>
        <dbReference type="ARBA" id="ARBA00023136"/>
    </source>
</evidence>
<proteinExistence type="inferred from homology"/>
<dbReference type="OrthoDB" id="367883at2"/>
<gene>
    <name evidence="9" type="ORF">D1164_13630</name>
</gene>
<evidence type="ECO:0000256" key="8">
    <source>
        <dbReference type="SAM" id="SignalP"/>
    </source>
</evidence>
<keyword evidence="7" id="KW-0998">Cell outer membrane</keyword>
<keyword evidence="5" id="KW-0812">Transmembrane</keyword>
<comment type="similarity">
    <text evidence="2">Belongs to the outer membrane factor (OMF) (TC 1.B.17) family.</text>
</comment>